<proteinExistence type="predicted"/>
<comment type="caution">
    <text evidence="1">The sequence shown here is derived from an EMBL/GenBank/DDBJ whole genome shotgun (WGS) entry which is preliminary data.</text>
</comment>
<reference evidence="1" key="1">
    <citation type="submission" date="2021-01" db="EMBL/GenBank/DDBJ databases">
        <title>Adiantum capillus-veneris genome.</title>
        <authorList>
            <person name="Fang Y."/>
            <person name="Liao Q."/>
        </authorList>
    </citation>
    <scope>NUCLEOTIDE SEQUENCE</scope>
    <source>
        <strain evidence="1">H3</strain>
        <tissue evidence="1">Leaf</tissue>
    </source>
</reference>
<sequence length="82" mass="9416">MKIAKRRSSSCLHESLYWLDFPLRRCHAACCYLPCNTEAHVRKLCDIGRLSKALKVVLATQLHGYTVSLNAIRHLLKSFKCK</sequence>
<dbReference type="EMBL" id="JABFUD020000016">
    <property type="protein sequence ID" value="KAI5068550.1"/>
    <property type="molecule type" value="Genomic_DNA"/>
</dbReference>
<evidence type="ECO:0000313" key="1">
    <source>
        <dbReference type="EMBL" id="KAI5068550.1"/>
    </source>
</evidence>
<keyword evidence="2" id="KW-1185">Reference proteome</keyword>
<evidence type="ECO:0000313" key="2">
    <source>
        <dbReference type="Proteomes" id="UP000886520"/>
    </source>
</evidence>
<protein>
    <submittedName>
        <fullName evidence="1">Uncharacterized protein</fullName>
    </submittedName>
</protein>
<dbReference type="AlphaFoldDB" id="A0A9D4UIN2"/>
<organism evidence="1 2">
    <name type="scientific">Adiantum capillus-veneris</name>
    <name type="common">Maidenhair fern</name>
    <dbReference type="NCBI Taxonomy" id="13818"/>
    <lineage>
        <taxon>Eukaryota</taxon>
        <taxon>Viridiplantae</taxon>
        <taxon>Streptophyta</taxon>
        <taxon>Embryophyta</taxon>
        <taxon>Tracheophyta</taxon>
        <taxon>Polypodiopsida</taxon>
        <taxon>Polypodiidae</taxon>
        <taxon>Polypodiales</taxon>
        <taxon>Pteridineae</taxon>
        <taxon>Pteridaceae</taxon>
        <taxon>Vittarioideae</taxon>
        <taxon>Adiantum</taxon>
    </lineage>
</organism>
<gene>
    <name evidence="1" type="ORF">GOP47_0016895</name>
</gene>
<dbReference type="Proteomes" id="UP000886520">
    <property type="component" value="Chromosome 16"/>
</dbReference>
<name>A0A9D4UIN2_ADICA</name>
<accession>A0A9D4UIN2</accession>